<evidence type="ECO:0000256" key="8">
    <source>
        <dbReference type="ARBA" id="ARBA00022989"/>
    </source>
</evidence>
<dbReference type="InterPro" id="IPR051045">
    <property type="entry name" value="TonB-dependent_transducer"/>
</dbReference>
<dbReference type="InterPro" id="IPR003538">
    <property type="entry name" value="TonB"/>
</dbReference>
<organism evidence="13 14">
    <name type="scientific">Pedobacter ginsenosidimutans</name>
    <dbReference type="NCBI Taxonomy" id="687842"/>
    <lineage>
        <taxon>Bacteria</taxon>
        <taxon>Pseudomonadati</taxon>
        <taxon>Bacteroidota</taxon>
        <taxon>Sphingobacteriia</taxon>
        <taxon>Sphingobacteriales</taxon>
        <taxon>Sphingobacteriaceae</taxon>
        <taxon>Pedobacter</taxon>
    </lineage>
</organism>
<evidence type="ECO:0000256" key="7">
    <source>
        <dbReference type="ARBA" id="ARBA00022927"/>
    </source>
</evidence>
<dbReference type="GO" id="GO:0055085">
    <property type="term" value="P:transmembrane transport"/>
    <property type="evidence" value="ECO:0007669"/>
    <property type="project" value="InterPro"/>
</dbReference>
<dbReference type="EMBL" id="LMZQ01000043">
    <property type="protein sequence ID" value="KRT13452.1"/>
    <property type="molecule type" value="Genomic_DNA"/>
</dbReference>
<protein>
    <recommendedName>
        <fullName evidence="12">TonB C-terminal domain-containing protein</fullName>
    </recommendedName>
</protein>
<dbReference type="OrthoDB" id="649093at2"/>
<evidence type="ECO:0000259" key="12">
    <source>
        <dbReference type="PROSITE" id="PS52015"/>
    </source>
</evidence>
<dbReference type="GO" id="GO:0031992">
    <property type="term" value="F:energy transducer activity"/>
    <property type="evidence" value="ECO:0007669"/>
    <property type="project" value="InterPro"/>
</dbReference>
<dbReference type="PROSITE" id="PS52015">
    <property type="entry name" value="TONB_CTD"/>
    <property type="match status" value="1"/>
</dbReference>
<dbReference type="PRINTS" id="PR01374">
    <property type="entry name" value="TONBPROTEIN"/>
</dbReference>
<evidence type="ECO:0000256" key="11">
    <source>
        <dbReference type="SAM" id="Phobius"/>
    </source>
</evidence>
<sequence length="313" mass="34657">MKNFIFCKENRFFKCFMELPILPHHAIKLKAMFNSLINVYKTEWLDLVFADRNKNYGAYELRSKSSSIMTRALFVSGSLFILLCFSPLIYAKLFPKEEVLVEIARPVDLTKVIHEMKPKIPEPEKKVEPAKADPVKVKTIALPSQVVVVNKVDIADPPTIKEIQNAVISDKTQDGVVAPNAVSTDNKGSGDGNGTAEEGTENGDPNAILTIGGVDEYPEFNGGAKAWSKYMERNLRYPSRAQEEGAAGKVFVSFVVEKDGSITDVSVIKGIGFGCDEEAIKVIKKSPLWKPGKNKGVPVRVRYNMAINFQISN</sequence>
<comment type="similarity">
    <text evidence="2">Belongs to the TonB family.</text>
</comment>
<evidence type="ECO:0000256" key="2">
    <source>
        <dbReference type="ARBA" id="ARBA00006555"/>
    </source>
</evidence>
<keyword evidence="7" id="KW-0653">Protein transport</keyword>
<dbReference type="Pfam" id="PF03544">
    <property type="entry name" value="TonB_C"/>
    <property type="match status" value="1"/>
</dbReference>
<dbReference type="Proteomes" id="UP000051950">
    <property type="component" value="Unassembled WGS sequence"/>
</dbReference>
<dbReference type="PANTHER" id="PTHR33446">
    <property type="entry name" value="PROTEIN TONB-RELATED"/>
    <property type="match status" value="1"/>
</dbReference>
<dbReference type="GO" id="GO:0015031">
    <property type="term" value="P:protein transport"/>
    <property type="evidence" value="ECO:0007669"/>
    <property type="project" value="UniProtKB-KW"/>
</dbReference>
<keyword evidence="9 11" id="KW-0472">Membrane</keyword>
<dbReference type="NCBIfam" id="TIGR01352">
    <property type="entry name" value="tonB_Cterm"/>
    <property type="match status" value="1"/>
</dbReference>
<evidence type="ECO:0000313" key="14">
    <source>
        <dbReference type="Proteomes" id="UP000051950"/>
    </source>
</evidence>
<name>A0A0T5VHX2_9SPHI</name>
<dbReference type="STRING" id="687842.ASU31_24445"/>
<accession>A0A0T5VHX2</accession>
<feature type="region of interest" description="Disordered" evidence="10">
    <location>
        <begin position="178"/>
        <end position="205"/>
    </location>
</feature>
<dbReference type="PANTHER" id="PTHR33446:SF2">
    <property type="entry name" value="PROTEIN TONB"/>
    <property type="match status" value="1"/>
</dbReference>
<gene>
    <name evidence="13" type="ORF">ASU31_24445</name>
</gene>
<dbReference type="Gene3D" id="3.30.1150.10">
    <property type="match status" value="1"/>
</dbReference>
<reference evidence="13 14" key="1">
    <citation type="submission" date="2015-11" db="EMBL/GenBank/DDBJ databases">
        <title>Sequence of Pedobacter ginsenosidimutans.</title>
        <authorList>
            <person name="Carson E."/>
            <person name="Keyser V."/>
            <person name="Newman J."/>
            <person name="Miller J."/>
        </authorList>
    </citation>
    <scope>NUCLEOTIDE SEQUENCE [LARGE SCALE GENOMIC DNA]</scope>
    <source>
        <strain evidence="13 14">KACC 14530</strain>
    </source>
</reference>
<comment type="caution">
    <text evidence="13">The sequence shown here is derived from an EMBL/GenBank/DDBJ whole genome shotgun (WGS) entry which is preliminary data.</text>
</comment>
<evidence type="ECO:0000256" key="5">
    <source>
        <dbReference type="ARBA" id="ARBA00022519"/>
    </source>
</evidence>
<feature type="domain" description="TonB C-terminal" evidence="12">
    <location>
        <begin position="222"/>
        <end position="313"/>
    </location>
</feature>
<dbReference type="InterPro" id="IPR006260">
    <property type="entry name" value="TonB/TolA_C"/>
</dbReference>
<keyword evidence="5" id="KW-0997">Cell inner membrane</keyword>
<keyword evidence="6 11" id="KW-0812">Transmembrane</keyword>
<dbReference type="GO" id="GO:0098797">
    <property type="term" value="C:plasma membrane protein complex"/>
    <property type="evidence" value="ECO:0007669"/>
    <property type="project" value="TreeGrafter"/>
</dbReference>
<dbReference type="AlphaFoldDB" id="A0A0T5VHX2"/>
<feature type="transmembrane region" description="Helical" evidence="11">
    <location>
        <begin position="72"/>
        <end position="90"/>
    </location>
</feature>
<evidence type="ECO:0000256" key="1">
    <source>
        <dbReference type="ARBA" id="ARBA00004383"/>
    </source>
</evidence>
<keyword evidence="8 11" id="KW-1133">Transmembrane helix</keyword>
<evidence type="ECO:0000256" key="6">
    <source>
        <dbReference type="ARBA" id="ARBA00022692"/>
    </source>
</evidence>
<evidence type="ECO:0000256" key="3">
    <source>
        <dbReference type="ARBA" id="ARBA00022448"/>
    </source>
</evidence>
<keyword evidence="3" id="KW-0813">Transport</keyword>
<evidence type="ECO:0000256" key="9">
    <source>
        <dbReference type="ARBA" id="ARBA00023136"/>
    </source>
</evidence>
<dbReference type="GO" id="GO:0030288">
    <property type="term" value="C:outer membrane-bounded periplasmic space"/>
    <property type="evidence" value="ECO:0007669"/>
    <property type="project" value="InterPro"/>
</dbReference>
<comment type="subcellular location">
    <subcellularLocation>
        <location evidence="1">Cell inner membrane</location>
        <topology evidence="1">Single-pass membrane protein</topology>
        <orientation evidence="1">Periplasmic side</orientation>
    </subcellularLocation>
</comment>
<dbReference type="GO" id="GO:0015891">
    <property type="term" value="P:siderophore transport"/>
    <property type="evidence" value="ECO:0007669"/>
    <property type="project" value="InterPro"/>
</dbReference>
<dbReference type="InterPro" id="IPR037682">
    <property type="entry name" value="TonB_C"/>
</dbReference>
<keyword evidence="14" id="KW-1185">Reference proteome</keyword>
<evidence type="ECO:0000256" key="4">
    <source>
        <dbReference type="ARBA" id="ARBA00022475"/>
    </source>
</evidence>
<evidence type="ECO:0000256" key="10">
    <source>
        <dbReference type="SAM" id="MobiDB-lite"/>
    </source>
</evidence>
<proteinExistence type="inferred from homology"/>
<dbReference type="SUPFAM" id="SSF74653">
    <property type="entry name" value="TolA/TonB C-terminal domain"/>
    <property type="match status" value="1"/>
</dbReference>
<keyword evidence="4" id="KW-1003">Cell membrane</keyword>
<evidence type="ECO:0000313" key="13">
    <source>
        <dbReference type="EMBL" id="KRT13452.1"/>
    </source>
</evidence>